<evidence type="ECO:0000256" key="5">
    <source>
        <dbReference type="ARBA" id="ARBA00022918"/>
    </source>
</evidence>
<dbReference type="RefSeq" id="WP_138079604.1">
    <property type="nucleotide sequence ID" value="NZ_CP040004.1"/>
</dbReference>
<dbReference type="Pfam" id="PF00078">
    <property type="entry name" value="RVT_1"/>
    <property type="match status" value="1"/>
</dbReference>
<reference evidence="7 8" key="1">
    <citation type="submission" date="2019-04" db="EMBL/GenBank/DDBJ databases">
        <title>Saccharibacteria TM7 genomes.</title>
        <authorList>
            <person name="Bor B."/>
            <person name="He X."/>
            <person name="Chen T."/>
            <person name="Dewhirst F.E."/>
        </authorList>
    </citation>
    <scope>NUCLEOTIDE SEQUENCE [LARGE SCALE GENOMIC DNA]</scope>
    <source>
        <strain evidence="7 8">BB001</strain>
    </source>
</reference>
<keyword evidence="5 7" id="KW-0695">RNA-directed DNA polymerase</keyword>
<proteinExistence type="predicted"/>
<dbReference type="GO" id="GO:0003964">
    <property type="term" value="F:RNA-directed DNA polymerase activity"/>
    <property type="evidence" value="ECO:0007669"/>
    <property type="project" value="UniProtKB-KW"/>
</dbReference>
<dbReference type="CDD" id="cd03487">
    <property type="entry name" value="RT_Bac_retron_II"/>
    <property type="match status" value="1"/>
</dbReference>
<feature type="domain" description="Reverse transcriptase" evidence="6">
    <location>
        <begin position="62"/>
        <end position="231"/>
    </location>
</feature>
<keyword evidence="2" id="KW-0548">Nucleotidyltransferase</keyword>
<dbReference type="KEGG" id="nft:FBF37_03730"/>
<dbReference type="GO" id="GO:0046872">
    <property type="term" value="F:metal ion binding"/>
    <property type="evidence" value="ECO:0007669"/>
    <property type="project" value="UniProtKB-KW"/>
</dbReference>
<dbReference type="PRINTS" id="PR00866">
    <property type="entry name" value="RNADNAPOLMS"/>
</dbReference>
<dbReference type="InterPro" id="IPR000477">
    <property type="entry name" value="RT_dom"/>
</dbReference>
<organism evidence="7 8">
    <name type="scientific">Candidatus Nanosynbacter featherlites</name>
    <dbReference type="NCBI Taxonomy" id="2572088"/>
    <lineage>
        <taxon>Bacteria</taxon>
        <taxon>Candidatus Saccharimonadota</taxon>
        <taxon>Candidatus Saccharimonadia</taxon>
        <taxon>Candidatus Nanosynbacterales</taxon>
        <taxon>Candidatus Nanosynbacteraceae</taxon>
        <taxon>Candidatus Nanosynbacter</taxon>
    </lineage>
</organism>
<dbReference type="Proteomes" id="UP000310639">
    <property type="component" value="Chromosome"/>
</dbReference>
<dbReference type="EMBL" id="CP040004">
    <property type="protein sequence ID" value="QCT42541.1"/>
    <property type="molecule type" value="Genomic_DNA"/>
</dbReference>
<protein>
    <submittedName>
        <fullName evidence="7">RNA-directed DNA polymerase</fullName>
    </submittedName>
</protein>
<keyword evidence="8" id="KW-1185">Reference proteome</keyword>
<dbReference type="GO" id="GO:0003723">
    <property type="term" value="F:RNA binding"/>
    <property type="evidence" value="ECO:0007669"/>
    <property type="project" value="InterPro"/>
</dbReference>
<dbReference type="AlphaFoldDB" id="A0A4P9A3Z4"/>
<accession>A0A4P9A3Z4</accession>
<evidence type="ECO:0000313" key="8">
    <source>
        <dbReference type="Proteomes" id="UP000310639"/>
    </source>
</evidence>
<name>A0A4P9A3Z4_9BACT</name>
<dbReference type="InterPro" id="IPR000123">
    <property type="entry name" value="Reverse_transcriptase_msDNA"/>
</dbReference>
<keyword evidence="4" id="KW-0460">Magnesium</keyword>
<evidence type="ECO:0000313" key="7">
    <source>
        <dbReference type="EMBL" id="QCT42541.1"/>
    </source>
</evidence>
<dbReference type="OrthoDB" id="9780724at2"/>
<keyword evidence="1" id="KW-0808">Transferase</keyword>
<evidence type="ECO:0000259" key="6">
    <source>
        <dbReference type="Pfam" id="PF00078"/>
    </source>
</evidence>
<evidence type="ECO:0000256" key="1">
    <source>
        <dbReference type="ARBA" id="ARBA00022679"/>
    </source>
</evidence>
<gene>
    <name evidence="7" type="ORF">FBF37_03730</name>
</gene>
<evidence type="ECO:0000256" key="2">
    <source>
        <dbReference type="ARBA" id="ARBA00022695"/>
    </source>
</evidence>
<sequence>MVNQKCITTTKLCRDILKIPKEELLALLADRQSYYVPFEKKKITAGGRVKIRTIEPPHGYLKRVLKKINITVLQPQMERLPYGVMGGRKGYSVVDNAKYHASAPALMKYDIKDFFPSIKYADVFHIFRYQLNYCEEAANILAHLTTFENSQHGVHVPQGSPTSMSIAIFAVEKMSCAVDDYCRENGLKFSIWVDDITISGPYDKLCRHRSTINHILNSTHYRINPDKDSGIVKKGQKGRSVTGVIISNDGRLTVGHSKLSRLRRQVKRSTRPSDKLRGRLQFLLQVNKHQARRLIHEYAEKHRKN</sequence>
<evidence type="ECO:0000256" key="3">
    <source>
        <dbReference type="ARBA" id="ARBA00022723"/>
    </source>
</evidence>
<keyword evidence="3" id="KW-0479">Metal-binding</keyword>
<evidence type="ECO:0000256" key="4">
    <source>
        <dbReference type="ARBA" id="ARBA00022842"/>
    </source>
</evidence>